<keyword evidence="9" id="KW-1185">Reference proteome</keyword>
<comment type="subcellular location">
    <subcellularLocation>
        <location evidence="1">Cytoplasm</location>
    </subcellularLocation>
</comment>
<dbReference type="PANTHER" id="PTHR30473">
    <property type="entry name" value="PROTEIN PHOH"/>
    <property type="match status" value="1"/>
</dbReference>
<sequence length="568" mass="64169">MKKMETKLSTHSKTMFIRNIYECDLINYLDKKYPVCLIDKSILLTCPEIIPTSQGWQIADNNLQITGKHFVIPTSVILELEEQKRQEGLDSFTSKDLLFRIRLLLVETDYQTDQKSNGNLISAIYFRQTDTLFSVFANVSDAELDLLGLAFGSGYLRQKNKYPQIQTEHQEIRTAQLISAANQITESLISFQEAPADGWTEDQYDTIQQKPTVEILTCNNLVNILARANGIKTSPFEFTKRLYTGRRDIIVPPDFYNIFLASKDGIDHQTWQEYFPDEPELIANEFISMTPNLELDDLDIISPARDQYAHIGRFDQKTDKIVHLAHYKNFGIRLKNEGQAMYAEAISNPDISVVFVTGSAGTGKTFLSVLGAIKACDLGKFLQATIVPCSIDIQRTLGFLPGDLDDKIGPNIAPIKNAIQNYVKLTNGKISKTLENTPNSCDKQRNLKDSQDTIRTESDKLYNKHFKNIPVEAARGLDFANMFVIYDEFQDQTPDQADMLLKRIAKDSKVIISGDIKQVHQHGLSKQNNGLSYAKQLCSGLPMVAQIELKDIEVVRSEFVQAIVARQS</sequence>
<dbReference type="Proteomes" id="UP001191004">
    <property type="component" value="Unassembled WGS sequence"/>
</dbReference>
<evidence type="ECO:0000313" key="9">
    <source>
        <dbReference type="Proteomes" id="UP001191004"/>
    </source>
</evidence>
<dbReference type="InterPro" id="IPR027417">
    <property type="entry name" value="P-loop_NTPase"/>
</dbReference>
<evidence type="ECO:0000256" key="1">
    <source>
        <dbReference type="ARBA" id="ARBA00004496"/>
    </source>
</evidence>
<organism evidence="8 9">
    <name type="scientific">Candidatus Nanosyncoccus nanoralicus</name>
    <dbReference type="NCBI Taxonomy" id="2171996"/>
    <lineage>
        <taxon>Bacteria</taxon>
        <taxon>Candidatus Saccharimonadota</taxon>
        <taxon>Candidatus Nanosyncoccalia</taxon>
        <taxon>Candidatus Nanosyncoccales</taxon>
        <taxon>Candidatus Nanosyncoccaceae</taxon>
        <taxon>Candidatus Nanosyncoccus</taxon>
    </lineage>
</organism>
<proteinExistence type="inferred from homology"/>
<keyword evidence="3" id="KW-0963">Cytoplasm</keyword>
<evidence type="ECO:0000256" key="4">
    <source>
        <dbReference type="ARBA" id="ARBA00022741"/>
    </source>
</evidence>
<dbReference type="InterPro" id="IPR051451">
    <property type="entry name" value="PhoH2-like"/>
</dbReference>
<keyword evidence="4" id="KW-0547">Nucleotide-binding</keyword>
<dbReference type="Gene3D" id="3.40.50.300">
    <property type="entry name" value="P-loop containing nucleotide triphosphate hydrolases"/>
    <property type="match status" value="1"/>
</dbReference>
<evidence type="ECO:0000256" key="6">
    <source>
        <dbReference type="ARBA" id="ARBA00039970"/>
    </source>
</evidence>
<dbReference type="InterPro" id="IPR003714">
    <property type="entry name" value="PhoH"/>
</dbReference>
<dbReference type="RefSeq" id="WP_129605238.1">
    <property type="nucleotide sequence ID" value="NZ_PRLL01000025.1"/>
</dbReference>
<accession>A0ABY0FJF8</accession>
<gene>
    <name evidence="8" type="ORF">G3KMM_00524</name>
</gene>
<comment type="caution">
    <text evidence="8">The sequence shown here is derived from an EMBL/GenBank/DDBJ whole genome shotgun (WGS) entry which is preliminary data.</text>
</comment>
<name>A0ABY0FJF8_9BACT</name>
<evidence type="ECO:0000256" key="3">
    <source>
        <dbReference type="ARBA" id="ARBA00022490"/>
    </source>
</evidence>
<evidence type="ECO:0000256" key="2">
    <source>
        <dbReference type="ARBA" id="ARBA00010393"/>
    </source>
</evidence>
<protein>
    <recommendedName>
        <fullName evidence="6">PhoH-like protein</fullName>
    </recommendedName>
</protein>
<reference evidence="8 9" key="1">
    <citation type="journal article" date="2018" name="bioRxiv">
        <title>Evidence of independent acquisition and adaption of ultra-small bacteria to human hosts across the highly diverse yet reduced genomes of the phylum Saccharibacteria.</title>
        <authorList>
            <person name="McLean J.S."/>
            <person name="Bor B."/>
            <person name="To T.T."/>
            <person name="Liu Q."/>
            <person name="Kearns K.A."/>
            <person name="Solden L.M."/>
            <person name="Wrighton K.C."/>
            <person name="He X."/>
            <person name="Shi W."/>
        </authorList>
    </citation>
    <scope>NUCLEOTIDE SEQUENCE [LARGE SCALE GENOMIC DNA]</scope>
    <source>
        <strain evidence="8 9">TM7_KMM_G3_1_HOT_351</strain>
    </source>
</reference>
<comment type="similarity">
    <text evidence="2">Belongs to the PhoH family.</text>
</comment>
<evidence type="ECO:0000256" key="5">
    <source>
        <dbReference type="ARBA" id="ARBA00022840"/>
    </source>
</evidence>
<dbReference type="SUPFAM" id="SSF52540">
    <property type="entry name" value="P-loop containing nucleoside triphosphate hydrolases"/>
    <property type="match status" value="1"/>
</dbReference>
<evidence type="ECO:0000313" key="8">
    <source>
        <dbReference type="EMBL" id="RYC73160.1"/>
    </source>
</evidence>
<evidence type="ECO:0000259" key="7">
    <source>
        <dbReference type="Pfam" id="PF02562"/>
    </source>
</evidence>
<reference evidence="8 9" key="2">
    <citation type="journal article" date="2020" name="Cell Rep.">
        <title>Acquisition and Adaptation of Ultra-small Parasitic Reduced Genome Bacteria to Mammalian Hosts.</title>
        <authorList>
            <person name="McLean J.S."/>
            <person name="Bor B."/>
            <person name="Kerns K.A."/>
            <person name="Liu Q."/>
            <person name="To T.T."/>
            <person name="Solden L."/>
            <person name="Hendrickson E.L."/>
            <person name="Wrighton K."/>
            <person name="Shi W."/>
            <person name="He X."/>
        </authorList>
    </citation>
    <scope>NUCLEOTIDE SEQUENCE [LARGE SCALE GENOMIC DNA]</scope>
    <source>
        <strain evidence="8 9">TM7_KMM_G3_1_HOT_351</strain>
    </source>
</reference>
<keyword evidence="5" id="KW-0067">ATP-binding</keyword>
<dbReference type="EMBL" id="PRLL01000025">
    <property type="protein sequence ID" value="RYC73160.1"/>
    <property type="molecule type" value="Genomic_DNA"/>
</dbReference>
<feature type="domain" description="PhoH-like protein" evidence="7">
    <location>
        <begin position="332"/>
        <end position="565"/>
    </location>
</feature>
<dbReference type="Pfam" id="PF02562">
    <property type="entry name" value="PhoH"/>
    <property type="match status" value="1"/>
</dbReference>
<dbReference type="PANTHER" id="PTHR30473:SF1">
    <property type="entry name" value="PHOH-LIKE PROTEIN"/>
    <property type="match status" value="1"/>
</dbReference>